<dbReference type="Proteomes" id="UP000185839">
    <property type="component" value="Unassembled WGS sequence"/>
</dbReference>
<feature type="signal peptide" evidence="1">
    <location>
        <begin position="1"/>
        <end position="23"/>
    </location>
</feature>
<evidence type="ECO:0000313" key="2">
    <source>
        <dbReference type="EMBL" id="SIS61719.1"/>
    </source>
</evidence>
<keyword evidence="3" id="KW-1185">Reference proteome</keyword>
<accession>A0A1N7KJE9</accession>
<name>A0A1N7KJE9_9FLAO</name>
<dbReference type="EMBL" id="FTOI01000003">
    <property type="protein sequence ID" value="SIS61719.1"/>
    <property type="molecule type" value="Genomic_DNA"/>
</dbReference>
<keyword evidence="1" id="KW-0732">Signal</keyword>
<feature type="chain" id="PRO_5013269783" evidence="1">
    <location>
        <begin position="24"/>
        <end position="177"/>
    </location>
</feature>
<protein>
    <submittedName>
        <fullName evidence="2">Uncharacterized protein</fullName>
    </submittedName>
</protein>
<organism evidence="2 3">
    <name type="scientific">Kaistella chaponensis</name>
    <dbReference type="NCBI Taxonomy" id="713588"/>
    <lineage>
        <taxon>Bacteria</taxon>
        <taxon>Pseudomonadati</taxon>
        <taxon>Bacteroidota</taxon>
        <taxon>Flavobacteriia</taxon>
        <taxon>Flavobacteriales</taxon>
        <taxon>Weeksellaceae</taxon>
        <taxon>Chryseobacterium group</taxon>
        <taxon>Kaistella</taxon>
    </lineage>
</organism>
<sequence>MRHFMKTPLLTLFLTILSLNLFSQIHITSDSEKNAIEFFDKFYKERKFEKKVKKVRQKNNQIIYVVDGIKFKVNITEILEEKYIEILKSKLINPMDFYLGTEFKILHLEELKFEGLNPKTRRFRVWVLPKLTNNPLTNRINPSEFYFELQSKNDFINLTEYLKNANLTFFQFATIVI</sequence>
<proteinExistence type="predicted"/>
<evidence type="ECO:0000256" key="1">
    <source>
        <dbReference type="SAM" id="SignalP"/>
    </source>
</evidence>
<reference evidence="3" key="1">
    <citation type="submission" date="2017-01" db="EMBL/GenBank/DDBJ databases">
        <authorList>
            <person name="Varghese N."/>
            <person name="Submissions S."/>
        </authorList>
    </citation>
    <scope>NUCLEOTIDE SEQUENCE [LARGE SCALE GENOMIC DNA]</scope>
    <source>
        <strain evidence="3">DSM 23145</strain>
    </source>
</reference>
<dbReference type="AlphaFoldDB" id="A0A1N7KJE9"/>
<gene>
    <name evidence="2" type="ORF">SAMN05421789_103236</name>
</gene>
<evidence type="ECO:0000313" key="3">
    <source>
        <dbReference type="Proteomes" id="UP000185839"/>
    </source>
</evidence>